<feature type="compositionally biased region" description="Low complexity" evidence="1">
    <location>
        <begin position="245"/>
        <end position="261"/>
    </location>
</feature>
<feature type="signal peptide" evidence="2">
    <location>
        <begin position="1"/>
        <end position="18"/>
    </location>
</feature>
<dbReference type="PROSITE" id="PS51257">
    <property type="entry name" value="PROKAR_LIPOPROTEIN"/>
    <property type="match status" value="1"/>
</dbReference>
<feature type="compositionally biased region" description="Polar residues" evidence="1">
    <location>
        <begin position="262"/>
        <end position="276"/>
    </location>
</feature>
<keyword evidence="4" id="KW-1185">Reference proteome</keyword>
<name>A0A8H7TEL0_9HELO</name>
<feature type="compositionally biased region" description="Basic residues" evidence="1">
    <location>
        <begin position="74"/>
        <end position="83"/>
    </location>
</feature>
<proteinExistence type="predicted"/>
<reference evidence="3" key="1">
    <citation type="submission" date="2021-02" db="EMBL/GenBank/DDBJ databases">
        <title>Genome sequence Cadophora malorum strain M34.</title>
        <authorList>
            <person name="Stefanovic E."/>
            <person name="Vu D."/>
            <person name="Scully C."/>
            <person name="Dijksterhuis J."/>
            <person name="Roader J."/>
            <person name="Houbraken J."/>
        </authorList>
    </citation>
    <scope>NUCLEOTIDE SEQUENCE</scope>
    <source>
        <strain evidence="3">M34</strain>
    </source>
</reference>
<dbReference type="EMBL" id="JAFJYH010000145">
    <property type="protein sequence ID" value="KAG4417767.1"/>
    <property type="molecule type" value="Genomic_DNA"/>
</dbReference>
<organism evidence="3 4">
    <name type="scientific">Cadophora malorum</name>
    <dbReference type="NCBI Taxonomy" id="108018"/>
    <lineage>
        <taxon>Eukaryota</taxon>
        <taxon>Fungi</taxon>
        <taxon>Dikarya</taxon>
        <taxon>Ascomycota</taxon>
        <taxon>Pezizomycotina</taxon>
        <taxon>Leotiomycetes</taxon>
        <taxon>Helotiales</taxon>
        <taxon>Ploettnerulaceae</taxon>
        <taxon>Cadophora</taxon>
    </lineage>
</organism>
<evidence type="ECO:0000256" key="1">
    <source>
        <dbReference type="SAM" id="MobiDB-lite"/>
    </source>
</evidence>
<feature type="chain" id="PRO_5034348166" evidence="2">
    <location>
        <begin position="19"/>
        <end position="298"/>
    </location>
</feature>
<comment type="caution">
    <text evidence="3">The sequence shown here is derived from an EMBL/GenBank/DDBJ whole genome shotgun (WGS) entry which is preliminary data.</text>
</comment>
<dbReference type="Proteomes" id="UP000664132">
    <property type="component" value="Unassembled WGS sequence"/>
</dbReference>
<feature type="region of interest" description="Disordered" evidence="1">
    <location>
        <begin position="64"/>
        <end position="138"/>
    </location>
</feature>
<evidence type="ECO:0000313" key="3">
    <source>
        <dbReference type="EMBL" id="KAG4417767.1"/>
    </source>
</evidence>
<evidence type="ECO:0000313" key="4">
    <source>
        <dbReference type="Proteomes" id="UP000664132"/>
    </source>
</evidence>
<feature type="compositionally biased region" description="Low complexity" evidence="1">
    <location>
        <begin position="89"/>
        <end position="111"/>
    </location>
</feature>
<protein>
    <submittedName>
        <fullName evidence="3">Uncharacterized protein</fullName>
    </submittedName>
</protein>
<feature type="compositionally biased region" description="Basic and acidic residues" evidence="1">
    <location>
        <begin position="119"/>
        <end position="128"/>
    </location>
</feature>
<dbReference type="OrthoDB" id="3534476at2759"/>
<dbReference type="AlphaFoldDB" id="A0A8H7TEL0"/>
<gene>
    <name evidence="3" type="ORF">IFR04_009055</name>
</gene>
<evidence type="ECO:0000256" key="2">
    <source>
        <dbReference type="SAM" id="SignalP"/>
    </source>
</evidence>
<keyword evidence="2" id="KW-0732">Signal</keyword>
<sequence>MKSSPILLALTAASLTQACMEFNGTLPFSHTAPFEASITDNGIVTCWISTSLVEHDTMQDALFSHQHSHSGSGIRKRSNGRKIKLTDMPAYDPSASSSSSKSPYQSLPASSWEEGSSPIDEKHVDLKHPPPPHSGVLPKVPKMEELEWEDIPVWQPWNFECISGHKAKANVGMRGFSYQAHGQDFHFVPKMKEDLWGERWVYSLRLWCGEKDKQGKVVERPKAKGAAGGQAGQGEKEEAKKPATAAAAGASASASASAGSAVKQQDGNPRSNTNGASVVKSGLKNRSLGARQLNPVFL</sequence>
<accession>A0A8H7TEL0</accession>
<feature type="region of interest" description="Disordered" evidence="1">
    <location>
        <begin position="216"/>
        <end position="283"/>
    </location>
</feature>